<dbReference type="GeneID" id="19300083"/>
<evidence type="ECO:0000313" key="3">
    <source>
        <dbReference type="EMBL" id="EPQ56487.1"/>
    </source>
</evidence>
<organism evidence="3 4">
    <name type="scientific">Gloeophyllum trabeum (strain ATCC 11539 / FP-39264 / Madison 617)</name>
    <name type="common">Brown rot fungus</name>
    <dbReference type="NCBI Taxonomy" id="670483"/>
    <lineage>
        <taxon>Eukaryota</taxon>
        <taxon>Fungi</taxon>
        <taxon>Dikarya</taxon>
        <taxon>Basidiomycota</taxon>
        <taxon>Agaricomycotina</taxon>
        <taxon>Agaricomycetes</taxon>
        <taxon>Gloeophyllales</taxon>
        <taxon>Gloeophyllaceae</taxon>
        <taxon>Gloeophyllum</taxon>
    </lineage>
</organism>
<dbReference type="SUPFAM" id="SSF52374">
    <property type="entry name" value="Nucleotidylyl transferase"/>
    <property type="match status" value="1"/>
</dbReference>
<dbReference type="GO" id="GO:0004105">
    <property type="term" value="F:choline-phosphate cytidylyltransferase activity"/>
    <property type="evidence" value="ECO:0007669"/>
    <property type="project" value="UniProtKB-EC"/>
</dbReference>
<dbReference type="PANTHER" id="PTHR10739:SF13">
    <property type="entry name" value="CHOLINE-PHOSPHATE CYTIDYLYLTRANSFERASE"/>
    <property type="match status" value="1"/>
</dbReference>
<keyword evidence="3" id="KW-0808">Transferase</keyword>
<proteinExistence type="predicted"/>
<dbReference type="Proteomes" id="UP000030669">
    <property type="component" value="Unassembled WGS sequence"/>
</dbReference>
<reference evidence="3 4" key="1">
    <citation type="journal article" date="2012" name="Science">
        <title>The Paleozoic origin of enzymatic lignin decomposition reconstructed from 31 fungal genomes.</title>
        <authorList>
            <person name="Floudas D."/>
            <person name="Binder M."/>
            <person name="Riley R."/>
            <person name="Barry K."/>
            <person name="Blanchette R.A."/>
            <person name="Henrissat B."/>
            <person name="Martinez A.T."/>
            <person name="Otillar R."/>
            <person name="Spatafora J.W."/>
            <person name="Yadav J.S."/>
            <person name="Aerts A."/>
            <person name="Benoit I."/>
            <person name="Boyd A."/>
            <person name="Carlson A."/>
            <person name="Copeland A."/>
            <person name="Coutinho P.M."/>
            <person name="de Vries R.P."/>
            <person name="Ferreira P."/>
            <person name="Findley K."/>
            <person name="Foster B."/>
            <person name="Gaskell J."/>
            <person name="Glotzer D."/>
            <person name="Gorecki P."/>
            <person name="Heitman J."/>
            <person name="Hesse C."/>
            <person name="Hori C."/>
            <person name="Igarashi K."/>
            <person name="Jurgens J.A."/>
            <person name="Kallen N."/>
            <person name="Kersten P."/>
            <person name="Kohler A."/>
            <person name="Kuees U."/>
            <person name="Kumar T.K.A."/>
            <person name="Kuo A."/>
            <person name="LaButti K."/>
            <person name="Larrondo L.F."/>
            <person name="Lindquist E."/>
            <person name="Ling A."/>
            <person name="Lombard V."/>
            <person name="Lucas S."/>
            <person name="Lundell T."/>
            <person name="Martin R."/>
            <person name="McLaughlin D.J."/>
            <person name="Morgenstern I."/>
            <person name="Morin E."/>
            <person name="Murat C."/>
            <person name="Nagy L.G."/>
            <person name="Nolan M."/>
            <person name="Ohm R.A."/>
            <person name="Patyshakuliyeva A."/>
            <person name="Rokas A."/>
            <person name="Ruiz-Duenas F.J."/>
            <person name="Sabat G."/>
            <person name="Salamov A."/>
            <person name="Samejima M."/>
            <person name="Schmutz J."/>
            <person name="Slot J.C."/>
            <person name="St John F."/>
            <person name="Stenlid J."/>
            <person name="Sun H."/>
            <person name="Sun S."/>
            <person name="Syed K."/>
            <person name="Tsang A."/>
            <person name="Wiebenga A."/>
            <person name="Young D."/>
            <person name="Pisabarro A."/>
            <person name="Eastwood D.C."/>
            <person name="Martin F."/>
            <person name="Cullen D."/>
            <person name="Grigoriev I.V."/>
            <person name="Hibbett D.S."/>
        </authorList>
    </citation>
    <scope>NUCLEOTIDE SEQUENCE [LARGE SCALE GENOMIC DNA]</scope>
    <source>
        <strain evidence="3 4">ATCC 11539</strain>
    </source>
</reference>
<dbReference type="InterPro" id="IPR004821">
    <property type="entry name" value="Cyt_trans-like"/>
</dbReference>
<gene>
    <name evidence="3" type="ORF">GLOTRDRAFT_115726</name>
</gene>
<dbReference type="EMBL" id="KB469300">
    <property type="protein sequence ID" value="EPQ56487.1"/>
    <property type="molecule type" value="Genomic_DNA"/>
</dbReference>
<sequence>MKIYVDGVFDGFHAGHALQLRQAKLSFPSVHLIVGVFGDELCHQYDYPVTLPHLERYEVIRHCRWVDEVLEDAPWTVSEDFLREHRIDFVALDEGTSIDPDVDRTRLQGYDRLKSLGRIIPTRRTAGLTEGARFVPTAPARPSPVVPRAEIKEEEPIPEPIDIYGIGI</sequence>
<dbReference type="InterPro" id="IPR045049">
    <property type="entry name" value="Pcy1-like"/>
</dbReference>
<dbReference type="OMA" id="AVRNCRW"/>
<dbReference type="EC" id="2.7.7.15" evidence="1"/>
<dbReference type="GO" id="GO:0031210">
    <property type="term" value="F:phosphatidylcholine binding"/>
    <property type="evidence" value="ECO:0007669"/>
    <property type="project" value="TreeGrafter"/>
</dbReference>
<dbReference type="Pfam" id="PF01467">
    <property type="entry name" value="CTP_transf_like"/>
    <property type="match status" value="1"/>
</dbReference>
<dbReference type="AlphaFoldDB" id="S7QAZ3"/>
<evidence type="ECO:0000259" key="2">
    <source>
        <dbReference type="Pfam" id="PF01467"/>
    </source>
</evidence>
<dbReference type="NCBIfam" id="TIGR00125">
    <property type="entry name" value="cyt_tran_rel"/>
    <property type="match status" value="1"/>
</dbReference>
<dbReference type="HOGENOM" id="CLU_1586653_0_0_1"/>
<dbReference type="KEGG" id="gtr:GLOTRDRAFT_115726"/>
<evidence type="ECO:0000313" key="4">
    <source>
        <dbReference type="Proteomes" id="UP000030669"/>
    </source>
</evidence>
<protein>
    <recommendedName>
        <fullName evidence="1">choline-phosphate cytidylyltransferase</fullName>
        <ecNumber evidence="1">2.7.7.15</ecNumber>
    </recommendedName>
</protein>
<dbReference type="PANTHER" id="PTHR10739">
    <property type="entry name" value="CYTIDYLYLTRANSFERASE"/>
    <property type="match status" value="1"/>
</dbReference>
<name>S7QAZ3_GLOTA</name>
<dbReference type="InterPro" id="IPR014729">
    <property type="entry name" value="Rossmann-like_a/b/a_fold"/>
</dbReference>
<dbReference type="Gene3D" id="3.40.50.620">
    <property type="entry name" value="HUPs"/>
    <property type="match status" value="1"/>
</dbReference>
<evidence type="ECO:0000256" key="1">
    <source>
        <dbReference type="ARBA" id="ARBA00026101"/>
    </source>
</evidence>
<dbReference type="GO" id="GO:0005635">
    <property type="term" value="C:nuclear envelope"/>
    <property type="evidence" value="ECO:0007669"/>
    <property type="project" value="TreeGrafter"/>
</dbReference>
<dbReference type="OrthoDB" id="17102at2759"/>
<feature type="domain" description="Cytidyltransferase-like" evidence="2">
    <location>
        <begin position="4"/>
        <end position="99"/>
    </location>
</feature>
<accession>S7QAZ3</accession>
<dbReference type="STRING" id="670483.S7QAZ3"/>
<dbReference type="RefSeq" id="XP_007865211.1">
    <property type="nucleotide sequence ID" value="XM_007867020.1"/>
</dbReference>
<dbReference type="eggNOG" id="KOG2804">
    <property type="taxonomic scope" value="Eukaryota"/>
</dbReference>
<keyword evidence="4" id="KW-1185">Reference proteome</keyword>